<evidence type="ECO:0000313" key="2">
    <source>
        <dbReference type="EMBL" id="MBJ7598716.1"/>
    </source>
</evidence>
<reference evidence="2" key="1">
    <citation type="submission" date="2020-10" db="EMBL/GenBank/DDBJ databases">
        <title>Ca. Dormibacterota MAGs.</title>
        <authorList>
            <person name="Montgomery K."/>
        </authorList>
    </citation>
    <scope>NUCLEOTIDE SEQUENCE [LARGE SCALE GENOMIC DNA]</scope>
    <source>
        <strain evidence="2">SC8812_S17_10</strain>
    </source>
</reference>
<organism evidence="2 3">
    <name type="scientific">Candidatus Nephthysia bennettiae</name>
    <dbReference type="NCBI Taxonomy" id="3127016"/>
    <lineage>
        <taxon>Bacteria</taxon>
        <taxon>Bacillati</taxon>
        <taxon>Candidatus Dormiibacterota</taxon>
        <taxon>Candidatus Dormibacteria</taxon>
        <taxon>Candidatus Dormibacterales</taxon>
        <taxon>Candidatus Dormibacteraceae</taxon>
        <taxon>Candidatus Nephthysia</taxon>
    </lineage>
</organism>
<name>A0A934N7N4_9BACT</name>
<feature type="chain" id="PRO_5044833161" description="Alkaline phosphatase family protein" evidence="1">
    <location>
        <begin position="20"/>
        <end position="714"/>
    </location>
</feature>
<evidence type="ECO:0000313" key="3">
    <source>
        <dbReference type="Proteomes" id="UP000612893"/>
    </source>
</evidence>
<keyword evidence="1" id="KW-0732">Signal</keyword>
<accession>A0A934N7N4</accession>
<evidence type="ECO:0008006" key="4">
    <source>
        <dbReference type="Google" id="ProtNLM"/>
    </source>
</evidence>
<dbReference type="InterPro" id="IPR017850">
    <property type="entry name" value="Alkaline_phosphatase_core_sf"/>
</dbReference>
<evidence type="ECO:0000256" key="1">
    <source>
        <dbReference type="SAM" id="SignalP"/>
    </source>
</evidence>
<dbReference type="Proteomes" id="UP000612893">
    <property type="component" value="Unassembled WGS sequence"/>
</dbReference>
<comment type="caution">
    <text evidence="2">The sequence shown here is derived from an EMBL/GenBank/DDBJ whole genome shotgun (WGS) entry which is preliminary data.</text>
</comment>
<proteinExistence type="predicted"/>
<dbReference type="AlphaFoldDB" id="A0A934N7N4"/>
<gene>
    <name evidence="2" type="ORF">JF922_11620</name>
</gene>
<dbReference type="RefSeq" id="WP_338201923.1">
    <property type="nucleotide sequence ID" value="NZ_JAEKNR010000122.1"/>
</dbReference>
<keyword evidence="3" id="KW-1185">Reference proteome</keyword>
<feature type="signal peptide" evidence="1">
    <location>
        <begin position="1"/>
        <end position="19"/>
    </location>
</feature>
<dbReference type="SUPFAM" id="SSF53649">
    <property type="entry name" value="Alkaline phosphatase-like"/>
    <property type="match status" value="1"/>
</dbReference>
<sequence length="714" mass="73080">MAAVLENRLVIVLLSAALAVGCASLTGTALEHQGGAARTGAALGAPPANGVSTTCHLAHGIEHVVYLQMENVHFGRELPAVPSDLEQMPRLLDFLQANGTLLAAGHTGLVTSPGGDLLTSVTGLYPDHHGRGFGDSWRYFKPDGTTAAASASTYWSTRVSDGSSGTPADSSYNLVTTGGRNVPAPWPAFTRAGCDVGAVGGPANMVLRNTPADLAAAFGKDSREAAEGRADGARAAADFTGLAIHCTGQSGACAGERGGRPDVLPDEPGGYSGFDALYGNRYVLPRLGVSGRPRDLSGRPVAGFPGPDVAPATALAYVATMQEHGVPVTYAYLADPHDPRAGAEPLRPGEPADLRQLRDYDQAVTTFVQRLGRDGLTPANTLFVVASGEGGDRAAAAPSPAGCDGIQTPCRYGQQAGAVQVDLASLLAAQGVPASFSPDGGAATAVWINGDPAPAAAPARGLERAAAQLWVQDPNTGGPQPLLRYLADRPEMRLLHMVSAEAARTPSFVMLARRGYLAAGAPAGCSAAVCTAANSSPQAPGQGYAEPGVNTAWLALAGPGVARRSLDASTWTDEADIRPTLLALTGLRDSYPHDGRVLSEALKPEALPPGIVASQAAYETVSAKLKQLDAPAGRVGTLSLAAATRSAASSSPGDADYRSYAARMDGFTSRRDVAAEAMKKALEEAAFGGSALDGKRASTLTEGADRLLAEMARA</sequence>
<dbReference type="EMBL" id="JAEKNR010000122">
    <property type="protein sequence ID" value="MBJ7598716.1"/>
    <property type="molecule type" value="Genomic_DNA"/>
</dbReference>
<protein>
    <recommendedName>
        <fullName evidence="4">Alkaline phosphatase family protein</fullName>
    </recommendedName>
</protein>